<evidence type="ECO:0000313" key="4">
    <source>
        <dbReference type="Proteomes" id="UP000008229"/>
    </source>
</evidence>
<dbReference type="EMBL" id="CP001854">
    <property type="protein sequence ID" value="ADB50973.1"/>
    <property type="molecule type" value="Genomic_DNA"/>
</dbReference>
<dbReference type="Pfam" id="PF08327">
    <property type="entry name" value="AHSA1"/>
    <property type="match status" value="2"/>
</dbReference>
<evidence type="ECO:0000313" key="3">
    <source>
        <dbReference type="EMBL" id="ADB50973.1"/>
    </source>
</evidence>
<dbReference type="InterPro" id="IPR023393">
    <property type="entry name" value="START-like_dom_sf"/>
</dbReference>
<proteinExistence type="inferred from homology"/>
<protein>
    <submittedName>
        <fullName evidence="3">Activator of Hsp90 ATPase 1 family protein</fullName>
    </submittedName>
</protein>
<gene>
    <name evidence="3" type="ordered locus">Cwoe_2551</name>
</gene>
<dbReference type="SUPFAM" id="SSF55961">
    <property type="entry name" value="Bet v1-like"/>
    <property type="match status" value="2"/>
</dbReference>
<dbReference type="HOGENOM" id="CLU_082120_0_0_11"/>
<dbReference type="KEGG" id="cwo:Cwoe_2551"/>
<name>D3F8K9_CONWI</name>
<dbReference type="Proteomes" id="UP000008229">
    <property type="component" value="Chromosome"/>
</dbReference>
<dbReference type="RefSeq" id="WP_012934024.1">
    <property type="nucleotide sequence ID" value="NC_013739.1"/>
</dbReference>
<dbReference type="Gene3D" id="3.30.530.20">
    <property type="match status" value="2"/>
</dbReference>
<evidence type="ECO:0000256" key="1">
    <source>
        <dbReference type="ARBA" id="ARBA00006817"/>
    </source>
</evidence>
<feature type="domain" description="Activator of Hsp90 ATPase homologue 1/2-like C-terminal" evidence="2">
    <location>
        <begin position="157"/>
        <end position="262"/>
    </location>
</feature>
<keyword evidence="4" id="KW-1185">Reference proteome</keyword>
<reference evidence="4" key="2">
    <citation type="submission" date="2010-01" db="EMBL/GenBank/DDBJ databases">
        <title>The complete genome of Conexibacter woesei DSM 14684.</title>
        <authorList>
            <consortium name="US DOE Joint Genome Institute (JGI-PGF)"/>
            <person name="Lucas S."/>
            <person name="Copeland A."/>
            <person name="Lapidus A."/>
            <person name="Glavina del Rio T."/>
            <person name="Dalin E."/>
            <person name="Tice H."/>
            <person name="Bruce D."/>
            <person name="Goodwin L."/>
            <person name="Pitluck S."/>
            <person name="Kyrpides N."/>
            <person name="Mavromatis K."/>
            <person name="Ivanova N."/>
            <person name="Mikhailova N."/>
            <person name="Chertkov O."/>
            <person name="Brettin T."/>
            <person name="Detter J.C."/>
            <person name="Han C."/>
            <person name="Larimer F."/>
            <person name="Land M."/>
            <person name="Hauser L."/>
            <person name="Markowitz V."/>
            <person name="Cheng J.-F."/>
            <person name="Hugenholtz P."/>
            <person name="Woyke T."/>
            <person name="Wu D."/>
            <person name="Pukall R."/>
            <person name="Steenblock K."/>
            <person name="Schneider S."/>
            <person name="Klenk H.-P."/>
            <person name="Eisen J.A."/>
        </authorList>
    </citation>
    <scope>NUCLEOTIDE SEQUENCE [LARGE SCALE GENOMIC DNA]</scope>
    <source>
        <strain evidence="4">DSM 14684 / CIP 108061 / JCM 11494 / NBRC 100937 / ID131577</strain>
    </source>
</reference>
<comment type="similarity">
    <text evidence="1">Belongs to the AHA1 family.</text>
</comment>
<accession>D3F8K9</accession>
<organism evidence="3 4">
    <name type="scientific">Conexibacter woesei (strain DSM 14684 / CCUG 47730 / CIP 108061 / JCM 11494 / NBRC 100937 / ID131577)</name>
    <dbReference type="NCBI Taxonomy" id="469383"/>
    <lineage>
        <taxon>Bacteria</taxon>
        <taxon>Bacillati</taxon>
        <taxon>Actinomycetota</taxon>
        <taxon>Thermoleophilia</taxon>
        <taxon>Solirubrobacterales</taxon>
        <taxon>Conexibacteraceae</taxon>
        <taxon>Conexibacter</taxon>
    </lineage>
</organism>
<feature type="domain" description="Activator of Hsp90 ATPase homologue 1/2-like C-terminal" evidence="2">
    <location>
        <begin position="13"/>
        <end position="133"/>
    </location>
</feature>
<sequence>MSDPMTLRARAGAPLATVHHAITDAATLRIWLAEHAEVELPERYEFWGRYTPEGSAPHQRLLHADDRGVRFTWLLDGAETTTSISLEPDGEAATIVTLTQSHFDFQEAVEESSIRGVLQTFWALALANLVDHLEGREPTAMVDFTSAELQRTVLIDALAEQVFDSLIDSAKVSRWFGFPIDIEPFVGGRVGMGGLENNPNPAKILELEPGRRMSIDWGGPVGVTTWELEESSGRTRLTLVQSGFGGTPPYAGWGGNLSGLAELRRFHELPAWKPIWIPDDASVSAGS</sequence>
<dbReference type="AlphaFoldDB" id="D3F8K9"/>
<dbReference type="eggNOG" id="COG3832">
    <property type="taxonomic scope" value="Bacteria"/>
</dbReference>
<reference evidence="3 4" key="1">
    <citation type="journal article" date="2010" name="Stand. Genomic Sci.">
        <title>Complete genome sequence of Conexibacter woesei type strain (ID131577).</title>
        <authorList>
            <person name="Pukall R."/>
            <person name="Lapidus A."/>
            <person name="Glavina Del Rio T."/>
            <person name="Copeland A."/>
            <person name="Tice H."/>
            <person name="Cheng J.-F."/>
            <person name="Lucas S."/>
            <person name="Chen F."/>
            <person name="Nolan M."/>
            <person name="Bruce D."/>
            <person name="Goodwin L."/>
            <person name="Pitluck S."/>
            <person name="Mavromatis K."/>
            <person name="Ivanova N."/>
            <person name="Ovchinnikova G."/>
            <person name="Pati A."/>
            <person name="Chen A."/>
            <person name="Palaniappan K."/>
            <person name="Land M."/>
            <person name="Hauser L."/>
            <person name="Chang Y.-J."/>
            <person name="Jeffries C.D."/>
            <person name="Chain P."/>
            <person name="Meincke L."/>
            <person name="Sims D."/>
            <person name="Brettin T."/>
            <person name="Detter J.C."/>
            <person name="Rohde M."/>
            <person name="Goeker M."/>
            <person name="Bristow J."/>
            <person name="Eisen J.A."/>
            <person name="Markowitz V."/>
            <person name="Kyrpides N.C."/>
            <person name="Klenk H.-P."/>
            <person name="Hugenholtz P."/>
        </authorList>
    </citation>
    <scope>NUCLEOTIDE SEQUENCE [LARGE SCALE GENOMIC DNA]</scope>
    <source>
        <strain evidence="4">DSM 14684 / CIP 108061 / JCM 11494 / NBRC 100937 / ID131577</strain>
    </source>
</reference>
<dbReference type="CDD" id="cd07814">
    <property type="entry name" value="SRPBCC_CalC_Aha1-like"/>
    <property type="match status" value="2"/>
</dbReference>
<evidence type="ECO:0000259" key="2">
    <source>
        <dbReference type="Pfam" id="PF08327"/>
    </source>
</evidence>
<dbReference type="OrthoDB" id="4538425at2"/>
<dbReference type="InterPro" id="IPR013538">
    <property type="entry name" value="ASHA1/2-like_C"/>
</dbReference>